<protein>
    <submittedName>
        <fullName evidence="1">Phage protein Gp23</fullName>
    </submittedName>
</protein>
<organism evidence="1 2">
    <name type="scientific">Pantoea ananatis (strain AJ13355)</name>
    <dbReference type="NCBI Taxonomy" id="932677"/>
    <lineage>
        <taxon>Bacteria</taxon>
        <taxon>Pseudomonadati</taxon>
        <taxon>Pseudomonadota</taxon>
        <taxon>Gammaproteobacteria</taxon>
        <taxon>Enterobacterales</taxon>
        <taxon>Erwiniaceae</taxon>
        <taxon>Pantoea</taxon>
    </lineage>
</organism>
<gene>
    <name evidence="1" type="primary">gp23</name>
    <name evidence="1" type="ordered locus">PAJ_0771</name>
</gene>
<dbReference type="KEGG" id="paj:PAJ_0771"/>
<accession>A0A0H3KUX3</accession>
<dbReference type="AlphaFoldDB" id="A0A0H3KUX3"/>
<reference evidence="2" key="1">
    <citation type="journal article" date="2012" name="Appl. Microbiol. Biotechnol.">
        <title>The complete genome sequence of Pantoea ananatis AJ13355, an organism with great biotechnological potential.</title>
        <authorList>
            <person name="Hara Y."/>
            <person name="Kadotani N."/>
            <person name="Izui H."/>
            <person name="Katashkina J.I."/>
            <person name="Kuvaeva T.M."/>
            <person name="Andreeva I.G."/>
            <person name="Golubeva L.I."/>
            <person name="Malko D.B."/>
            <person name="Makeev V.J."/>
            <person name="Mashko S.V."/>
            <person name="Kozlov Y.I."/>
        </authorList>
    </citation>
    <scope>NUCLEOTIDE SEQUENCE [LARGE SCALE GENOMIC DNA]</scope>
    <source>
        <strain evidence="2">AJ13355</strain>
    </source>
</reference>
<dbReference type="HOGENOM" id="CLU_107490_0_0_6"/>
<proteinExistence type="predicted"/>
<dbReference type="RefSeq" id="WP_014593393.1">
    <property type="nucleotide sequence ID" value="NC_017531.2"/>
</dbReference>
<dbReference type="OrthoDB" id="6443934at2"/>
<sequence>MSFGALLTDSQGVPFYIDGTRPLTLVNKVVYSVPSPGGLRSIDLYPNDGVMRFVFIQDNAGTTSNYCSWLQMDSNTWRLYMNYQTGTSVTVFIFGYANQPVPAWGVAIWDAQNNCILTNESKVLRDVTSLGDQSSDTNSGFRYTGTLAGSWAVAPFWSGLFTGVDNSTGQARPVSATFYLAAHFNGSQTFLRSGIGQGSVDGNVSNPSYSNSRCLLTCINVDKY</sequence>
<evidence type="ECO:0000313" key="2">
    <source>
        <dbReference type="Proteomes" id="UP000006690"/>
    </source>
</evidence>
<name>A0A0H3KUX3_PANAA</name>
<evidence type="ECO:0000313" key="1">
    <source>
        <dbReference type="EMBL" id="BAK10851.1"/>
    </source>
</evidence>
<dbReference type="Proteomes" id="UP000006690">
    <property type="component" value="Chromosome"/>
</dbReference>
<dbReference type="EMBL" id="AP012032">
    <property type="protein sequence ID" value="BAK10851.1"/>
    <property type="molecule type" value="Genomic_DNA"/>
</dbReference>